<feature type="transmembrane region" description="Helical" evidence="9">
    <location>
        <begin position="255"/>
        <end position="274"/>
    </location>
</feature>
<evidence type="ECO:0000313" key="12">
    <source>
        <dbReference type="Proteomes" id="UP000605086"/>
    </source>
</evidence>
<feature type="transmembrane region" description="Helical" evidence="9">
    <location>
        <begin position="182"/>
        <end position="200"/>
    </location>
</feature>
<dbReference type="SUPFAM" id="SSF161098">
    <property type="entry name" value="MetI-like"/>
    <property type="match status" value="1"/>
</dbReference>
<dbReference type="Proteomes" id="UP000605086">
    <property type="component" value="Unassembled WGS sequence"/>
</dbReference>
<evidence type="ECO:0000256" key="2">
    <source>
        <dbReference type="ARBA" id="ARBA00010072"/>
    </source>
</evidence>
<feature type="transmembrane region" description="Helical" evidence="9">
    <location>
        <begin position="329"/>
        <end position="350"/>
    </location>
</feature>
<dbReference type="InterPro" id="IPR010065">
    <property type="entry name" value="AA_ABC_transptr_permease_3TM"/>
</dbReference>
<dbReference type="EMBL" id="WHOS01000013">
    <property type="protein sequence ID" value="NUB00001.1"/>
    <property type="molecule type" value="Genomic_DNA"/>
</dbReference>
<name>A0ABX2KBU4_9PROT</name>
<evidence type="ECO:0000256" key="7">
    <source>
        <dbReference type="ARBA" id="ARBA00022989"/>
    </source>
</evidence>
<dbReference type="PANTHER" id="PTHR30614">
    <property type="entry name" value="MEMBRANE COMPONENT OF AMINO ACID ABC TRANSPORTER"/>
    <property type="match status" value="1"/>
</dbReference>
<evidence type="ECO:0000256" key="3">
    <source>
        <dbReference type="ARBA" id="ARBA00022448"/>
    </source>
</evidence>
<protein>
    <submittedName>
        <fullName evidence="11">ABC transporter permease subunit</fullName>
    </submittedName>
</protein>
<feature type="transmembrane region" description="Helical" evidence="9">
    <location>
        <begin position="123"/>
        <end position="146"/>
    </location>
</feature>
<keyword evidence="5 9" id="KW-0812">Transmembrane</keyword>
<evidence type="ECO:0000259" key="10">
    <source>
        <dbReference type="PROSITE" id="PS50928"/>
    </source>
</evidence>
<keyword evidence="12" id="KW-1185">Reference proteome</keyword>
<feature type="transmembrane region" description="Helical" evidence="9">
    <location>
        <begin position="356"/>
        <end position="377"/>
    </location>
</feature>
<gene>
    <name evidence="11" type="ORF">GBZ48_11955</name>
</gene>
<evidence type="ECO:0000256" key="4">
    <source>
        <dbReference type="ARBA" id="ARBA00022475"/>
    </source>
</evidence>
<dbReference type="Pfam" id="PF00528">
    <property type="entry name" value="BPD_transp_1"/>
    <property type="match status" value="1"/>
</dbReference>
<comment type="similarity">
    <text evidence="2">Belongs to the binding-protein-dependent transport system permease family. HisMQ subfamily.</text>
</comment>
<dbReference type="CDD" id="cd06261">
    <property type="entry name" value="TM_PBP2"/>
    <property type="match status" value="1"/>
</dbReference>
<dbReference type="RefSeq" id="WP_174471256.1">
    <property type="nucleotide sequence ID" value="NZ_JAGINN010000010.1"/>
</dbReference>
<proteinExistence type="inferred from homology"/>
<keyword evidence="8 9" id="KW-0472">Membrane</keyword>
<dbReference type="PROSITE" id="PS50928">
    <property type="entry name" value="ABC_TM1"/>
    <property type="match status" value="1"/>
</dbReference>
<evidence type="ECO:0000256" key="6">
    <source>
        <dbReference type="ARBA" id="ARBA00022970"/>
    </source>
</evidence>
<evidence type="ECO:0000256" key="8">
    <source>
        <dbReference type="ARBA" id="ARBA00023136"/>
    </source>
</evidence>
<dbReference type="InterPro" id="IPR043429">
    <property type="entry name" value="ArtM/GltK/GlnP/TcyL/YhdX-like"/>
</dbReference>
<comment type="subcellular location">
    <subcellularLocation>
        <location evidence="1">Cell inner membrane</location>
        <topology evidence="1">Multi-pass membrane protein</topology>
    </subcellularLocation>
    <subcellularLocation>
        <location evidence="9">Cell membrane</location>
        <topology evidence="9">Multi-pass membrane protein</topology>
    </subcellularLocation>
</comment>
<keyword evidence="4" id="KW-1003">Cell membrane</keyword>
<organism evidence="11 12">
    <name type="scientific">Azospirillum melinis</name>
    <dbReference type="NCBI Taxonomy" id="328839"/>
    <lineage>
        <taxon>Bacteria</taxon>
        <taxon>Pseudomonadati</taxon>
        <taxon>Pseudomonadota</taxon>
        <taxon>Alphaproteobacteria</taxon>
        <taxon>Rhodospirillales</taxon>
        <taxon>Azospirillaceae</taxon>
        <taxon>Azospirillum</taxon>
    </lineage>
</organism>
<evidence type="ECO:0000256" key="5">
    <source>
        <dbReference type="ARBA" id="ARBA00022692"/>
    </source>
</evidence>
<feature type="transmembrane region" description="Helical" evidence="9">
    <location>
        <begin position="81"/>
        <end position="111"/>
    </location>
</feature>
<evidence type="ECO:0000256" key="1">
    <source>
        <dbReference type="ARBA" id="ARBA00004429"/>
    </source>
</evidence>
<dbReference type="InterPro" id="IPR035906">
    <property type="entry name" value="MetI-like_sf"/>
</dbReference>
<feature type="domain" description="ABC transmembrane type-1" evidence="10">
    <location>
        <begin position="88"/>
        <end position="374"/>
    </location>
</feature>
<dbReference type="Gene3D" id="1.10.3720.10">
    <property type="entry name" value="MetI-like"/>
    <property type="match status" value="1"/>
</dbReference>
<dbReference type="NCBIfam" id="TIGR01726">
    <property type="entry name" value="HEQRo_perm_3TM"/>
    <property type="match status" value="1"/>
</dbReference>
<dbReference type="PANTHER" id="PTHR30614:SF37">
    <property type="entry name" value="AMINO-ACID ABC TRANSPORTER PERMEASE PROTEIN YHDX-RELATED"/>
    <property type="match status" value="1"/>
</dbReference>
<accession>A0ABX2KBU4</accession>
<keyword evidence="7 9" id="KW-1133">Transmembrane helix</keyword>
<evidence type="ECO:0000256" key="9">
    <source>
        <dbReference type="RuleBase" id="RU363032"/>
    </source>
</evidence>
<feature type="transmembrane region" description="Helical" evidence="9">
    <location>
        <begin position="212"/>
        <end position="235"/>
    </location>
</feature>
<comment type="caution">
    <text evidence="11">The sequence shown here is derived from an EMBL/GenBank/DDBJ whole genome shotgun (WGS) entry which is preliminary data.</text>
</comment>
<keyword evidence="6" id="KW-0029">Amino-acid transport</keyword>
<reference evidence="11 12" key="1">
    <citation type="submission" date="2019-10" db="EMBL/GenBank/DDBJ databases">
        <title>Genome sequence of Azospirillum melinis.</title>
        <authorList>
            <person name="Ambrosini A."/>
            <person name="Sant'Anna F.H."/>
            <person name="Cassan F.D."/>
            <person name="Souza E.M."/>
            <person name="Passaglia L.M.P."/>
        </authorList>
    </citation>
    <scope>NUCLEOTIDE SEQUENCE [LARGE SCALE GENOMIC DNA]</scope>
    <source>
        <strain evidence="11 12">TMCY0552</strain>
    </source>
</reference>
<keyword evidence="3 9" id="KW-0813">Transport</keyword>
<dbReference type="InterPro" id="IPR000515">
    <property type="entry name" value="MetI-like"/>
</dbReference>
<evidence type="ECO:0000313" key="11">
    <source>
        <dbReference type="EMBL" id="NUB00001.1"/>
    </source>
</evidence>
<sequence length="386" mass="40807">MLVAQIAAQLTALWDSPRLRAWAGQALLLLLFVGTLVWLAANTVENLAVRSIRVGFDFLARPANFPISESVVPYSPMDSFAWAYVVGIGNTLMISAMAILSATLLGLFVGLARRARHPMLSGVAGVFVTAVRNTPLIVQLLFWYALATTALPAPRNALHPLPYVYLSQRGLYLPGIEWSGNGWGFAAGAAAILAAAAVLARRLRRQGRTAPALPAIGAAAAVLALAWATGIGAAASLPELRGFNFSGGMRLSPEFAALMVGLVLYTAAFIGEIIRGGIDAVGRGQWEAGRALGLSERQTLMRIVMPQALRVIIPPLTTQYLSTVKNSTLALAVGFPELGLVIGTVINQTGQALESIAILLAVYLTIGAAVSLLMNWCNARTALVTR</sequence>
<feature type="transmembrane region" description="Helical" evidence="9">
    <location>
        <begin position="21"/>
        <end position="41"/>
    </location>
</feature>